<keyword evidence="4" id="KW-0479">Metal-binding</keyword>
<dbReference type="SFLD" id="SFLDS00003">
    <property type="entry name" value="Haloacid_Dehalogenase"/>
    <property type="match status" value="1"/>
</dbReference>
<comment type="similarity">
    <text evidence="2">Belongs to the KdsC family.</text>
</comment>
<organism evidence="7">
    <name type="scientific">hydrothermal vent metagenome</name>
    <dbReference type="NCBI Taxonomy" id="652676"/>
    <lineage>
        <taxon>unclassified sequences</taxon>
        <taxon>metagenomes</taxon>
        <taxon>ecological metagenomes</taxon>
    </lineage>
</organism>
<dbReference type="Gene3D" id="3.40.50.1000">
    <property type="entry name" value="HAD superfamily/HAD-like"/>
    <property type="match status" value="1"/>
</dbReference>
<keyword evidence="6" id="KW-0460">Magnesium</keyword>
<evidence type="ECO:0000256" key="4">
    <source>
        <dbReference type="ARBA" id="ARBA00022723"/>
    </source>
</evidence>
<comment type="cofactor">
    <cofactor evidence="1">
        <name>Mg(2+)</name>
        <dbReference type="ChEBI" id="CHEBI:18420"/>
    </cofactor>
</comment>
<proteinExistence type="inferred from homology"/>
<evidence type="ECO:0000256" key="2">
    <source>
        <dbReference type="ARBA" id="ARBA00005893"/>
    </source>
</evidence>
<dbReference type="InterPro" id="IPR023214">
    <property type="entry name" value="HAD_sf"/>
</dbReference>
<dbReference type="SUPFAM" id="SSF56784">
    <property type="entry name" value="HAD-like"/>
    <property type="match status" value="1"/>
</dbReference>
<evidence type="ECO:0000256" key="6">
    <source>
        <dbReference type="ARBA" id="ARBA00022842"/>
    </source>
</evidence>
<accession>A0A3B1BAX1</accession>
<evidence type="ECO:0000256" key="5">
    <source>
        <dbReference type="ARBA" id="ARBA00022801"/>
    </source>
</evidence>
<dbReference type="Pfam" id="PF08282">
    <property type="entry name" value="Hydrolase_3"/>
    <property type="match status" value="1"/>
</dbReference>
<dbReference type="SFLD" id="SFLDG01136">
    <property type="entry name" value="C1.6:_Phosphoserine_Phosphatas"/>
    <property type="match status" value="1"/>
</dbReference>
<protein>
    <submittedName>
        <fullName evidence="7">3-deoxy-D-manno-octulosonate 8-phosphate phosphatase</fullName>
        <ecNumber evidence="7">3.1.3.45</ecNumber>
    </submittedName>
</protein>
<dbReference type="InterPro" id="IPR050793">
    <property type="entry name" value="CMP-NeuNAc_synthase"/>
</dbReference>
<dbReference type="SFLD" id="SFLDG01138">
    <property type="entry name" value="C1.6.2:_Deoxy-d-mannose-octulo"/>
    <property type="match status" value="1"/>
</dbReference>
<dbReference type="GO" id="GO:0008781">
    <property type="term" value="F:N-acylneuraminate cytidylyltransferase activity"/>
    <property type="evidence" value="ECO:0007669"/>
    <property type="project" value="TreeGrafter"/>
</dbReference>
<name>A0A3B1BAX1_9ZZZZ</name>
<dbReference type="EMBL" id="UOGB01000017">
    <property type="protein sequence ID" value="VAX15446.1"/>
    <property type="molecule type" value="Genomic_DNA"/>
</dbReference>
<evidence type="ECO:0000256" key="1">
    <source>
        <dbReference type="ARBA" id="ARBA00001946"/>
    </source>
</evidence>
<sequence length="168" mass="18072">MPKLTAKKLREKMAGIDLIAMDVDGVLTDGRIVISSDGSESKNFNVRDGHGLAVARFKGYKLAWISGRVSEATILRARELGVEHVFQGHRKKDEILKELAEQLGVALEEVLFIGDDVVDIPAMKAAGIGVAVADAHPEVLSEADWVTLSAGGEGAVREIIDLIVETRS</sequence>
<keyword evidence="5 7" id="KW-0378">Hydrolase</keyword>
<dbReference type="NCBIfam" id="TIGR01670">
    <property type="entry name" value="KdsC-phosphatas"/>
    <property type="match status" value="1"/>
</dbReference>
<dbReference type="PANTHER" id="PTHR21485">
    <property type="entry name" value="HAD SUPERFAMILY MEMBERS CMAS AND KDSC"/>
    <property type="match status" value="1"/>
</dbReference>
<comment type="subunit">
    <text evidence="3">Homotetramer.</text>
</comment>
<gene>
    <name evidence="7" type="ORF">MNBD_NITROSPINAE03-1411</name>
</gene>
<dbReference type="GO" id="GO:0046872">
    <property type="term" value="F:metal ion binding"/>
    <property type="evidence" value="ECO:0007669"/>
    <property type="project" value="UniProtKB-KW"/>
</dbReference>
<dbReference type="InterPro" id="IPR036412">
    <property type="entry name" value="HAD-like_sf"/>
</dbReference>
<dbReference type="InterPro" id="IPR010023">
    <property type="entry name" value="KdsC_fam"/>
</dbReference>
<dbReference type="FunFam" id="3.40.50.1000:FF:000029">
    <property type="entry name" value="3-deoxy-D-manno-octulosonate 8-phosphate phosphatase KdsC"/>
    <property type="match status" value="1"/>
</dbReference>
<evidence type="ECO:0000313" key="7">
    <source>
        <dbReference type="EMBL" id="VAX15446.1"/>
    </source>
</evidence>
<dbReference type="AlphaFoldDB" id="A0A3B1BAX1"/>
<dbReference type="GO" id="GO:0019143">
    <property type="term" value="F:3-deoxy-manno-octulosonate-8-phosphatase activity"/>
    <property type="evidence" value="ECO:0007669"/>
    <property type="project" value="UniProtKB-EC"/>
</dbReference>
<evidence type="ECO:0000256" key="3">
    <source>
        <dbReference type="ARBA" id="ARBA00011881"/>
    </source>
</evidence>
<reference evidence="7" key="1">
    <citation type="submission" date="2018-06" db="EMBL/GenBank/DDBJ databases">
        <authorList>
            <person name="Zhirakovskaya E."/>
        </authorList>
    </citation>
    <scope>NUCLEOTIDE SEQUENCE</scope>
</reference>
<dbReference type="CDD" id="cd01630">
    <property type="entry name" value="HAD_KDO-like"/>
    <property type="match status" value="1"/>
</dbReference>
<dbReference type="EC" id="3.1.3.45" evidence="7"/>
<dbReference type="PANTHER" id="PTHR21485:SF3">
    <property type="entry name" value="N-ACYLNEURAMINATE CYTIDYLYLTRANSFERASE"/>
    <property type="match status" value="1"/>
</dbReference>
<dbReference type="PIRSF" id="PIRSF006118">
    <property type="entry name" value="KDO8-P_Ptase"/>
    <property type="match status" value="1"/>
</dbReference>